<evidence type="ECO:0000256" key="4">
    <source>
        <dbReference type="ARBA" id="ARBA00022553"/>
    </source>
</evidence>
<dbReference type="PANTHER" id="PTHR36203:SF1">
    <property type="entry name" value="ASCORBATE-SPECIFIC PTS SYSTEM EIIA COMPONENT"/>
    <property type="match status" value="1"/>
</dbReference>
<evidence type="ECO:0000256" key="10">
    <source>
        <dbReference type="ARBA" id="ARBA00042072"/>
    </source>
</evidence>
<dbReference type="EMBL" id="MWWS01000008">
    <property type="protein sequence ID" value="OZG48761.1"/>
    <property type="molecule type" value="Genomic_DNA"/>
</dbReference>
<evidence type="ECO:0000259" key="11">
    <source>
        <dbReference type="PROSITE" id="PS51094"/>
    </source>
</evidence>
<feature type="domain" description="PTS EIIA type-2" evidence="11">
    <location>
        <begin position="4"/>
        <end position="148"/>
    </location>
</feature>
<dbReference type="InterPro" id="IPR051351">
    <property type="entry name" value="Ascorbate-PTS_EIIA_comp"/>
</dbReference>
<comment type="caution">
    <text evidence="12">The sequence shown here is derived from an EMBL/GenBank/DDBJ whole genome shotgun (WGS) entry which is preliminary data.</text>
</comment>
<dbReference type="CDD" id="cd00211">
    <property type="entry name" value="PTS_IIA_fru"/>
    <property type="match status" value="1"/>
</dbReference>
<reference evidence="12 13" key="1">
    <citation type="journal article" date="2017" name="BMC Genomics">
        <title>Comparative genomic and phylogenomic analyses of the Bifidobacteriaceae family.</title>
        <authorList>
            <person name="Lugli G.A."/>
            <person name="Milani C."/>
            <person name="Turroni F."/>
            <person name="Duranti S."/>
            <person name="Mancabelli L."/>
            <person name="Mangifesta M."/>
            <person name="Ferrario C."/>
            <person name="Modesto M."/>
            <person name="Mattarelli P."/>
            <person name="Jiri K."/>
            <person name="van Sinderen D."/>
            <person name="Ventura M."/>
        </authorList>
    </citation>
    <scope>NUCLEOTIDE SEQUENCE [LARGE SCALE GENOMIC DNA]</scope>
    <source>
        <strain evidence="12 13">DSM 22924</strain>
    </source>
</reference>
<dbReference type="RefSeq" id="WP_244568775.1">
    <property type="nucleotide sequence ID" value="NZ_MWWS01000008.1"/>
</dbReference>
<evidence type="ECO:0000313" key="12">
    <source>
        <dbReference type="EMBL" id="OZG48761.1"/>
    </source>
</evidence>
<keyword evidence="5" id="KW-0808">Transferase</keyword>
<evidence type="ECO:0000256" key="1">
    <source>
        <dbReference type="ARBA" id="ARBA00004496"/>
    </source>
</evidence>
<dbReference type="InterPro" id="IPR016152">
    <property type="entry name" value="PTrfase/Anion_transptr"/>
</dbReference>
<evidence type="ECO:0000256" key="2">
    <source>
        <dbReference type="ARBA" id="ARBA00022448"/>
    </source>
</evidence>
<dbReference type="Gene3D" id="3.40.930.10">
    <property type="entry name" value="Mannitol-specific EII, Chain A"/>
    <property type="match status" value="1"/>
</dbReference>
<proteinExistence type="predicted"/>
<dbReference type="GO" id="GO:0016301">
    <property type="term" value="F:kinase activity"/>
    <property type="evidence" value="ECO:0007669"/>
    <property type="project" value="UniProtKB-KW"/>
</dbReference>
<evidence type="ECO:0000256" key="7">
    <source>
        <dbReference type="ARBA" id="ARBA00022777"/>
    </source>
</evidence>
<evidence type="ECO:0000256" key="3">
    <source>
        <dbReference type="ARBA" id="ARBA00022490"/>
    </source>
</evidence>
<organism evidence="12 13">
    <name type="scientific">Bombiscardovia coagulans</name>
    <dbReference type="NCBI Taxonomy" id="686666"/>
    <lineage>
        <taxon>Bacteria</taxon>
        <taxon>Bacillati</taxon>
        <taxon>Actinomycetota</taxon>
        <taxon>Actinomycetes</taxon>
        <taxon>Bifidobacteriales</taxon>
        <taxon>Bifidobacteriaceae</taxon>
        <taxon>Bombiscardovia</taxon>
    </lineage>
</organism>
<comment type="subcellular location">
    <subcellularLocation>
        <location evidence="1">Cytoplasm</location>
    </subcellularLocation>
</comment>
<dbReference type="GO" id="GO:0005737">
    <property type="term" value="C:cytoplasm"/>
    <property type="evidence" value="ECO:0007669"/>
    <property type="project" value="UniProtKB-SubCell"/>
</dbReference>
<evidence type="ECO:0000256" key="5">
    <source>
        <dbReference type="ARBA" id="ARBA00022679"/>
    </source>
</evidence>
<keyword evidence="3" id="KW-0963">Cytoplasm</keyword>
<evidence type="ECO:0000313" key="13">
    <source>
        <dbReference type="Proteomes" id="UP000216004"/>
    </source>
</evidence>
<comment type="function">
    <text evidence="8">The phosphoenolpyruvate-dependent sugar phosphotransferase system (sugar PTS), a major carbohydrate active transport system, catalyzes the phosphorylation of incoming sugar substrates concomitantly with their translocation across the cell membrane. The enzyme II UlaABC PTS system is involved in ascorbate transport.</text>
</comment>
<dbReference type="AlphaFoldDB" id="A0A261EPI3"/>
<dbReference type="GO" id="GO:0009401">
    <property type="term" value="P:phosphoenolpyruvate-dependent sugar phosphotransferase system"/>
    <property type="evidence" value="ECO:0007669"/>
    <property type="project" value="UniProtKB-KW"/>
</dbReference>
<sequence length="148" mass="16112">MLEQYVVADGIRYQHQVSGWRQAIDEVAQPLLDAGSVKPEYVQAIKDNVVQPGGTYMDVGSGVALAHARPEAGVIQTSLSVLHVGQPFLLADQEDHPITTMFCLAAEDAQNHLSLMQALASFLSDEKNQRRLEQVSSSKELRAVLSGL</sequence>
<keyword evidence="4" id="KW-0597">Phosphoprotein</keyword>
<keyword evidence="7" id="KW-0418">Kinase</keyword>
<gene>
    <name evidence="12" type="ORF">BOCO_1248</name>
</gene>
<dbReference type="PROSITE" id="PS51094">
    <property type="entry name" value="PTS_EIIA_TYPE_2"/>
    <property type="match status" value="1"/>
</dbReference>
<dbReference type="PANTHER" id="PTHR36203">
    <property type="entry name" value="ASCORBATE-SPECIFIC PTS SYSTEM EIIA COMPONENT"/>
    <property type="match status" value="1"/>
</dbReference>
<keyword evidence="2" id="KW-0813">Transport</keyword>
<keyword evidence="13" id="KW-1185">Reference proteome</keyword>
<name>A0A261EPI3_9BIFI</name>
<evidence type="ECO:0000256" key="9">
    <source>
        <dbReference type="ARBA" id="ARBA00041175"/>
    </source>
</evidence>
<dbReference type="Proteomes" id="UP000216004">
    <property type="component" value="Unassembled WGS sequence"/>
</dbReference>
<accession>A0A261EPI3</accession>
<evidence type="ECO:0000256" key="8">
    <source>
        <dbReference type="ARBA" id="ARBA00037387"/>
    </source>
</evidence>
<dbReference type="SUPFAM" id="SSF55804">
    <property type="entry name" value="Phoshotransferase/anion transport protein"/>
    <property type="match status" value="1"/>
</dbReference>
<keyword evidence="6" id="KW-0598">Phosphotransferase system</keyword>
<dbReference type="InterPro" id="IPR002178">
    <property type="entry name" value="PTS_EIIA_type-2_dom"/>
</dbReference>
<protein>
    <recommendedName>
        <fullName evidence="9">Ascorbate-specific PTS system EIIA component</fullName>
    </recommendedName>
    <alternativeName>
        <fullName evidence="10">Ascorbate-specific phosphotransferase enzyme IIA component</fullName>
    </alternativeName>
</protein>
<evidence type="ECO:0000256" key="6">
    <source>
        <dbReference type="ARBA" id="ARBA00022683"/>
    </source>
</evidence>
<dbReference type="Pfam" id="PF00359">
    <property type="entry name" value="PTS_EIIA_2"/>
    <property type="match status" value="1"/>
</dbReference>